<dbReference type="AlphaFoldDB" id="A0AAV7HT00"/>
<comment type="caution">
    <text evidence="1">The sequence shown here is derived from an EMBL/GenBank/DDBJ whole genome shotgun (WGS) entry which is preliminary data.</text>
</comment>
<dbReference type="EMBL" id="JAGFBR010000001">
    <property type="protein sequence ID" value="KAH0470738.1"/>
    <property type="molecule type" value="Genomic_DNA"/>
</dbReference>
<protein>
    <submittedName>
        <fullName evidence="1">Uncharacterized protein</fullName>
    </submittedName>
</protein>
<proteinExistence type="predicted"/>
<organism evidence="1 2">
    <name type="scientific">Dendrobium chrysotoxum</name>
    <name type="common">Orchid</name>
    <dbReference type="NCBI Taxonomy" id="161865"/>
    <lineage>
        <taxon>Eukaryota</taxon>
        <taxon>Viridiplantae</taxon>
        <taxon>Streptophyta</taxon>
        <taxon>Embryophyta</taxon>
        <taxon>Tracheophyta</taxon>
        <taxon>Spermatophyta</taxon>
        <taxon>Magnoliopsida</taxon>
        <taxon>Liliopsida</taxon>
        <taxon>Asparagales</taxon>
        <taxon>Orchidaceae</taxon>
        <taxon>Epidendroideae</taxon>
        <taxon>Malaxideae</taxon>
        <taxon>Dendrobiinae</taxon>
        <taxon>Dendrobium</taxon>
    </lineage>
</organism>
<gene>
    <name evidence="1" type="ORF">IEQ34_000461</name>
</gene>
<reference evidence="1 2" key="1">
    <citation type="journal article" date="2021" name="Hortic Res">
        <title>Chromosome-scale assembly of the Dendrobium chrysotoxum genome enhances the understanding of orchid evolution.</title>
        <authorList>
            <person name="Zhang Y."/>
            <person name="Zhang G.Q."/>
            <person name="Zhang D."/>
            <person name="Liu X.D."/>
            <person name="Xu X.Y."/>
            <person name="Sun W.H."/>
            <person name="Yu X."/>
            <person name="Zhu X."/>
            <person name="Wang Z.W."/>
            <person name="Zhao X."/>
            <person name="Zhong W.Y."/>
            <person name="Chen H."/>
            <person name="Yin W.L."/>
            <person name="Huang T."/>
            <person name="Niu S.C."/>
            <person name="Liu Z.J."/>
        </authorList>
    </citation>
    <scope>NUCLEOTIDE SEQUENCE [LARGE SCALE GENOMIC DNA]</scope>
    <source>
        <strain evidence="1">Lindl</strain>
    </source>
</reference>
<name>A0AAV7HT00_DENCH</name>
<sequence>MQKDFAKEVKGKGKVNSSIPCLEDNVEQDRRVPIESNLDSENAEVGGIIHQVEEVPNPTSWINLCHEVSDPINIDEQMAVMVVEHNNTLTCLQLSCSTNKNLSKFNFVLNNNRYVNFDSTNIISNGHASKEY</sequence>
<evidence type="ECO:0000313" key="2">
    <source>
        <dbReference type="Proteomes" id="UP000775213"/>
    </source>
</evidence>
<evidence type="ECO:0000313" key="1">
    <source>
        <dbReference type="EMBL" id="KAH0470738.1"/>
    </source>
</evidence>
<keyword evidence="2" id="KW-1185">Reference proteome</keyword>
<dbReference type="Proteomes" id="UP000775213">
    <property type="component" value="Unassembled WGS sequence"/>
</dbReference>
<accession>A0AAV7HT00</accession>